<dbReference type="GO" id="GO:0020037">
    <property type="term" value="F:heme binding"/>
    <property type="evidence" value="ECO:0007669"/>
    <property type="project" value="InterPro"/>
</dbReference>
<dbReference type="AlphaFoldDB" id="A0A8H6J990"/>
<dbReference type="PANTHER" id="PTHR24305:SF152">
    <property type="entry name" value="P450, PUTATIVE (EUROFUNG)-RELATED"/>
    <property type="match status" value="1"/>
</dbReference>
<dbReference type="InterPro" id="IPR050121">
    <property type="entry name" value="Cytochrome_P450_monoxygenase"/>
</dbReference>
<evidence type="ECO:0000256" key="3">
    <source>
        <dbReference type="ARBA" id="ARBA00022723"/>
    </source>
</evidence>
<dbReference type="GO" id="GO:0005506">
    <property type="term" value="F:iron ion binding"/>
    <property type="evidence" value="ECO:0007669"/>
    <property type="project" value="InterPro"/>
</dbReference>
<accession>A0A8H6J990</accession>
<dbReference type="InterPro" id="IPR001128">
    <property type="entry name" value="Cyt_P450"/>
</dbReference>
<dbReference type="PRINTS" id="PR00463">
    <property type="entry name" value="EP450I"/>
</dbReference>
<evidence type="ECO:0000256" key="7">
    <source>
        <dbReference type="SAM" id="Phobius"/>
    </source>
</evidence>
<proteinExistence type="inferred from homology"/>
<dbReference type="EMBL" id="WIGN01000111">
    <property type="protein sequence ID" value="KAF6808827.1"/>
    <property type="molecule type" value="Genomic_DNA"/>
</dbReference>
<dbReference type="CDD" id="cd11062">
    <property type="entry name" value="CYP58-like"/>
    <property type="match status" value="1"/>
</dbReference>
<evidence type="ECO:0000256" key="1">
    <source>
        <dbReference type="ARBA" id="ARBA00001971"/>
    </source>
</evidence>
<dbReference type="Pfam" id="PF00067">
    <property type="entry name" value="p450"/>
    <property type="match status" value="1"/>
</dbReference>
<dbReference type="SUPFAM" id="SSF48264">
    <property type="entry name" value="Cytochrome P450"/>
    <property type="match status" value="1"/>
</dbReference>
<dbReference type="PANTHER" id="PTHR24305">
    <property type="entry name" value="CYTOCHROME P450"/>
    <property type="match status" value="1"/>
</dbReference>
<keyword evidence="6" id="KW-0560">Oxidoreductase</keyword>
<protein>
    <submittedName>
        <fullName evidence="8">Elymoclavine monooxygenase</fullName>
    </submittedName>
</protein>
<evidence type="ECO:0000313" key="8">
    <source>
        <dbReference type="EMBL" id="KAF6808827.1"/>
    </source>
</evidence>
<keyword evidence="7" id="KW-0812">Transmembrane</keyword>
<comment type="cofactor">
    <cofactor evidence="1 5">
        <name>heme</name>
        <dbReference type="ChEBI" id="CHEBI:30413"/>
    </cofactor>
</comment>
<dbReference type="InterPro" id="IPR036396">
    <property type="entry name" value="Cyt_P450_sf"/>
</dbReference>
<comment type="similarity">
    <text evidence="6">Belongs to the cytochrome P450 family.</text>
</comment>
<gene>
    <name evidence="8" type="ORF">CSOJ01_07295</name>
</gene>
<name>A0A8H6J990_9PEZI</name>
<keyword evidence="9" id="KW-1185">Reference proteome</keyword>
<dbReference type="GO" id="GO:0016705">
    <property type="term" value="F:oxidoreductase activity, acting on paired donors, with incorporation or reduction of molecular oxygen"/>
    <property type="evidence" value="ECO:0007669"/>
    <property type="project" value="InterPro"/>
</dbReference>
<sequence>MVLTLTTNHGLLNYAPLILVLGTVLNGVGLVVYRLFLHPLRKIPGPWYAAATFWYEFYQDVILEGNYVKHYPALHAKYGPVVRVSPSRVHINEPEYFREVYSNGTKYLKDPDFYTSGGGIKYSIVMLIDPEAHKQRRNTVKSLFSSTQMDQLAPTVLDTVKRAMARARGSFETGSPLDIQTLYQKITIDSIMPVLFDRQMNLVDSDEGHPPYLDNMAMFADNFWIQKHFPIINSLAVTMPMSVAHKILPGYAQFRELCGAWIQEIEDKQTKGETTAEDGRLTYFDLLLNTRNTKMYHRLSKEALIDEAFALCFAGTDTTSYALSFATYYLLRNPGKLRRMLDELEGVPKNADGLYEYRSICNLPYLIAVCKETLRMSTPTPGITPRRVPAGGAHVAGYYLPEGSTVSQSIRLMHDNPDLFPEPERFLPERWLGESGWELEKWFVPFSKGPRACLGLNITYLEMYLCIANFFSHFDMSLHNTNEKTTAWKDFAAATIVKHVEVTVDAVK</sequence>
<organism evidence="8 9">
    <name type="scientific">Colletotrichum sojae</name>
    <dbReference type="NCBI Taxonomy" id="2175907"/>
    <lineage>
        <taxon>Eukaryota</taxon>
        <taxon>Fungi</taxon>
        <taxon>Dikarya</taxon>
        <taxon>Ascomycota</taxon>
        <taxon>Pezizomycotina</taxon>
        <taxon>Sordariomycetes</taxon>
        <taxon>Hypocreomycetidae</taxon>
        <taxon>Glomerellales</taxon>
        <taxon>Glomerellaceae</taxon>
        <taxon>Colletotrichum</taxon>
        <taxon>Colletotrichum orchidearum species complex</taxon>
    </lineage>
</organism>
<reference evidence="8 9" key="1">
    <citation type="journal article" date="2020" name="Phytopathology">
        <title>Genome Sequence Resources of Colletotrichum truncatum, C. plurivorum, C. musicola, and C. sojae: Four Species Pathogenic to Soybean (Glycine max).</title>
        <authorList>
            <person name="Rogerio F."/>
            <person name="Boufleur T.R."/>
            <person name="Ciampi-Guillardi M."/>
            <person name="Sukno S.A."/>
            <person name="Thon M.R."/>
            <person name="Massola Junior N.S."/>
            <person name="Baroncelli R."/>
        </authorList>
    </citation>
    <scope>NUCLEOTIDE SEQUENCE [LARGE SCALE GENOMIC DNA]</scope>
    <source>
        <strain evidence="8 9">LFN0009</strain>
    </source>
</reference>
<evidence type="ECO:0000256" key="4">
    <source>
        <dbReference type="ARBA" id="ARBA00023004"/>
    </source>
</evidence>
<evidence type="ECO:0000313" key="9">
    <source>
        <dbReference type="Proteomes" id="UP000652219"/>
    </source>
</evidence>
<dbReference type="PRINTS" id="PR00385">
    <property type="entry name" value="P450"/>
</dbReference>
<feature type="binding site" description="axial binding residue" evidence="5">
    <location>
        <position position="453"/>
    </location>
    <ligand>
        <name>heme</name>
        <dbReference type="ChEBI" id="CHEBI:30413"/>
    </ligand>
    <ligandPart>
        <name>Fe</name>
        <dbReference type="ChEBI" id="CHEBI:18248"/>
    </ligandPart>
</feature>
<evidence type="ECO:0000256" key="6">
    <source>
        <dbReference type="RuleBase" id="RU000461"/>
    </source>
</evidence>
<dbReference type="Proteomes" id="UP000652219">
    <property type="component" value="Unassembled WGS sequence"/>
</dbReference>
<dbReference type="InterPro" id="IPR017972">
    <property type="entry name" value="Cyt_P450_CS"/>
</dbReference>
<keyword evidence="2 5" id="KW-0349">Heme</keyword>
<dbReference type="PROSITE" id="PS00086">
    <property type="entry name" value="CYTOCHROME_P450"/>
    <property type="match status" value="1"/>
</dbReference>
<comment type="caution">
    <text evidence="8">The sequence shown here is derived from an EMBL/GenBank/DDBJ whole genome shotgun (WGS) entry which is preliminary data.</text>
</comment>
<keyword evidence="4 5" id="KW-0408">Iron</keyword>
<keyword evidence="6 8" id="KW-0503">Monooxygenase</keyword>
<dbReference type="Gene3D" id="1.10.630.10">
    <property type="entry name" value="Cytochrome P450"/>
    <property type="match status" value="1"/>
</dbReference>
<dbReference type="GO" id="GO:0004497">
    <property type="term" value="F:monooxygenase activity"/>
    <property type="evidence" value="ECO:0007669"/>
    <property type="project" value="UniProtKB-KW"/>
</dbReference>
<dbReference type="InterPro" id="IPR002401">
    <property type="entry name" value="Cyt_P450_E_grp-I"/>
</dbReference>
<keyword evidence="3 5" id="KW-0479">Metal-binding</keyword>
<keyword evidence="7" id="KW-0472">Membrane</keyword>
<keyword evidence="7" id="KW-1133">Transmembrane helix</keyword>
<evidence type="ECO:0000256" key="5">
    <source>
        <dbReference type="PIRSR" id="PIRSR602401-1"/>
    </source>
</evidence>
<feature type="transmembrane region" description="Helical" evidence="7">
    <location>
        <begin position="12"/>
        <end position="33"/>
    </location>
</feature>
<evidence type="ECO:0000256" key="2">
    <source>
        <dbReference type="ARBA" id="ARBA00022617"/>
    </source>
</evidence>